<feature type="domain" description="MOSC" evidence="1">
    <location>
        <begin position="32"/>
        <end position="169"/>
    </location>
</feature>
<dbReference type="InterPro" id="IPR005163">
    <property type="entry name" value="Tri_helical_YiiM-like"/>
</dbReference>
<dbReference type="Pfam" id="PF03473">
    <property type="entry name" value="MOSC"/>
    <property type="match status" value="1"/>
</dbReference>
<dbReference type="Gene3D" id="2.40.33.20">
    <property type="entry name" value="PK beta-barrel domain-like"/>
    <property type="match status" value="1"/>
</dbReference>
<dbReference type="InterPro" id="IPR011037">
    <property type="entry name" value="Pyrv_Knase-like_insert_dom_sf"/>
</dbReference>
<keyword evidence="3" id="KW-1185">Reference proteome</keyword>
<name>A0ABU4AQG1_9HYPH</name>
<organism evidence="2 3">
    <name type="scientific">Nitratireductor aquimarinus</name>
    <dbReference type="NCBI Taxonomy" id="889300"/>
    <lineage>
        <taxon>Bacteria</taxon>
        <taxon>Pseudomonadati</taxon>
        <taxon>Pseudomonadota</taxon>
        <taxon>Alphaproteobacteria</taxon>
        <taxon>Hyphomicrobiales</taxon>
        <taxon>Phyllobacteriaceae</taxon>
        <taxon>Nitratireductor</taxon>
    </lineage>
</organism>
<dbReference type="SUPFAM" id="SSF50800">
    <property type="entry name" value="PK beta-barrel domain-like"/>
    <property type="match status" value="1"/>
</dbReference>
<evidence type="ECO:0000259" key="1">
    <source>
        <dbReference type="PROSITE" id="PS51340"/>
    </source>
</evidence>
<evidence type="ECO:0000313" key="3">
    <source>
        <dbReference type="Proteomes" id="UP001185659"/>
    </source>
</evidence>
<dbReference type="PANTHER" id="PTHR30212:SF2">
    <property type="entry name" value="PROTEIN YIIM"/>
    <property type="match status" value="1"/>
</dbReference>
<dbReference type="PANTHER" id="PTHR30212">
    <property type="entry name" value="PROTEIN YIIM"/>
    <property type="match status" value="1"/>
</dbReference>
<gene>
    <name evidence="2" type="ORF">R2G56_19535</name>
</gene>
<proteinExistence type="predicted"/>
<dbReference type="InterPro" id="IPR005302">
    <property type="entry name" value="MoCF_Sase_C"/>
</dbReference>
<dbReference type="Pfam" id="PF03475">
    <property type="entry name" value="YiiM_3-alpha"/>
    <property type="match status" value="1"/>
</dbReference>
<protein>
    <submittedName>
        <fullName evidence="2">MOSC domain-containing protein</fullName>
    </submittedName>
</protein>
<accession>A0ABU4AQG1</accession>
<dbReference type="RefSeq" id="WP_317562327.1">
    <property type="nucleotide sequence ID" value="NZ_JAWLIP010000010.1"/>
</dbReference>
<evidence type="ECO:0000313" key="2">
    <source>
        <dbReference type="EMBL" id="MDV6228488.1"/>
    </source>
</evidence>
<comment type="caution">
    <text evidence="2">The sequence shown here is derived from an EMBL/GenBank/DDBJ whole genome shotgun (WGS) entry which is preliminary data.</text>
</comment>
<dbReference type="PROSITE" id="PS51340">
    <property type="entry name" value="MOSC"/>
    <property type="match status" value="1"/>
</dbReference>
<dbReference type="Proteomes" id="UP001185659">
    <property type="component" value="Unassembled WGS sequence"/>
</dbReference>
<dbReference type="EMBL" id="JAWLIP010000010">
    <property type="protein sequence ID" value="MDV6228488.1"/>
    <property type="molecule type" value="Genomic_DNA"/>
</dbReference>
<dbReference type="InterPro" id="IPR052353">
    <property type="entry name" value="Benzoxazolinone_Detox_Enz"/>
</dbReference>
<sequence>MPHATNTPLKALLIGEIAPLGEKQAPSGIDKKPVERALFLSHTGFIGDNQADTKHHGGPDKAVHHYPRDHYDAWREEIGDNTVLDSPGAFGENLSTLGLNEETVALGDVFRLGNAILEVSQGRQPCWKLNSRFGVRDMALRVQKSGRTGWYYRVLQEGQVAPGDVLERIERPLPEWPLKRLWQTLYVKTLDRSELEEMAALEKLPDGWRRYAQRRLESGKVESWNRRLQGDKAD</sequence>
<reference evidence="2 3" key="1">
    <citation type="submission" date="2023-10" db="EMBL/GenBank/DDBJ databases">
        <authorList>
            <person name="Venkata Ramana C."/>
            <person name="Sasikala C."/>
            <person name="Dhurka M."/>
        </authorList>
    </citation>
    <scope>NUCLEOTIDE SEQUENCE [LARGE SCALE GENOMIC DNA]</scope>
    <source>
        <strain evidence="2 3">KCTC 32151</strain>
    </source>
</reference>